<accession>A0A255EN36</accession>
<sequence>MADAEHWKDLQKILKKVPDHSHYMTDTEGEVFGLLELGSSYTGLTDFLDQRGVEGVDQFKEMATSLEKAAQAYTTTEQNNTDLAGSQDTGA</sequence>
<feature type="region of interest" description="Disordered" evidence="1">
    <location>
        <begin position="72"/>
        <end position="91"/>
    </location>
</feature>
<evidence type="ECO:0000313" key="3">
    <source>
        <dbReference type="Proteomes" id="UP000216300"/>
    </source>
</evidence>
<evidence type="ECO:0000256" key="1">
    <source>
        <dbReference type="SAM" id="MobiDB-lite"/>
    </source>
</evidence>
<dbReference type="AlphaFoldDB" id="A0A255EN36"/>
<keyword evidence="3" id="KW-1185">Reference proteome</keyword>
<gene>
    <name evidence="2" type="ORF">CGZ91_05120</name>
</gene>
<proteinExistence type="predicted"/>
<organism evidence="2 3">
    <name type="scientific">Parenemella sanctibonifatiensis</name>
    <dbReference type="NCBI Taxonomy" id="2016505"/>
    <lineage>
        <taxon>Bacteria</taxon>
        <taxon>Bacillati</taxon>
        <taxon>Actinomycetota</taxon>
        <taxon>Actinomycetes</taxon>
        <taxon>Propionibacteriales</taxon>
        <taxon>Propionibacteriaceae</taxon>
        <taxon>Parenemella</taxon>
    </lineage>
</organism>
<reference evidence="2 3" key="1">
    <citation type="submission" date="2017-07" db="EMBL/GenBank/DDBJ databases">
        <title>Draft whole genome sequences of clinical Proprionibacteriaceae strains.</title>
        <authorList>
            <person name="Bernier A.-M."/>
            <person name="Bernard K."/>
            <person name="Domingo M.-C."/>
        </authorList>
    </citation>
    <scope>NUCLEOTIDE SEQUENCE [LARGE SCALE GENOMIC DNA]</scope>
    <source>
        <strain evidence="2 3">NML 150081</strain>
    </source>
</reference>
<evidence type="ECO:0000313" key="2">
    <source>
        <dbReference type="EMBL" id="OYN90872.1"/>
    </source>
</evidence>
<protein>
    <submittedName>
        <fullName evidence="2">Uncharacterized protein</fullName>
    </submittedName>
</protein>
<comment type="caution">
    <text evidence="2">The sequence shown here is derived from an EMBL/GenBank/DDBJ whole genome shotgun (WGS) entry which is preliminary data.</text>
</comment>
<dbReference type="EMBL" id="NMVJ01000006">
    <property type="protein sequence ID" value="OYN90872.1"/>
    <property type="molecule type" value="Genomic_DNA"/>
</dbReference>
<name>A0A255EN36_9ACTN</name>
<dbReference type="Proteomes" id="UP000216300">
    <property type="component" value="Unassembled WGS sequence"/>
</dbReference>